<dbReference type="PANTHER" id="PTHR43130:SF2">
    <property type="entry name" value="DJ-1_PFPI DOMAIN-CONTAINING PROTEIN"/>
    <property type="match status" value="1"/>
</dbReference>
<keyword evidence="3" id="KW-1185">Reference proteome</keyword>
<dbReference type="RefSeq" id="WP_345302319.1">
    <property type="nucleotide sequence ID" value="NZ_BAABJE010000002.1"/>
</dbReference>
<proteinExistence type="predicted"/>
<evidence type="ECO:0000259" key="1">
    <source>
        <dbReference type="Pfam" id="PF01965"/>
    </source>
</evidence>
<dbReference type="InterPro" id="IPR029062">
    <property type="entry name" value="Class_I_gatase-like"/>
</dbReference>
<name>A0ABP9B195_9GAMM</name>
<protein>
    <submittedName>
        <fullName evidence="2">DJ-1/PfpI family protein</fullName>
    </submittedName>
</protein>
<organism evidence="2 3">
    <name type="scientific">Lysobacter hankyongensis</name>
    <dbReference type="NCBI Taxonomy" id="1176535"/>
    <lineage>
        <taxon>Bacteria</taxon>
        <taxon>Pseudomonadati</taxon>
        <taxon>Pseudomonadota</taxon>
        <taxon>Gammaproteobacteria</taxon>
        <taxon>Lysobacterales</taxon>
        <taxon>Lysobacteraceae</taxon>
        <taxon>Lysobacter</taxon>
    </lineage>
</organism>
<dbReference type="SUPFAM" id="SSF52317">
    <property type="entry name" value="Class I glutamine amidotransferase-like"/>
    <property type="match status" value="1"/>
</dbReference>
<evidence type="ECO:0000313" key="3">
    <source>
        <dbReference type="Proteomes" id="UP001499959"/>
    </source>
</evidence>
<gene>
    <name evidence="2" type="ORF">GCM10023307_11220</name>
</gene>
<dbReference type="Proteomes" id="UP001499959">
    <property type="component" value="Unassembled WGS sequence"/>
</dbReference>
<dbReference type="PANTHER" id="PTHR43130">
    <property type="entry name" value="ARAC-FAMILY TRANSCRIPTIONAL REGULATOR"/>
    <property type="match status" value="1"/>
</dbReference>
<dbReference type="Pfam" id="PF01965">
    <property type="entry name" value="DJ-1_PfpI"/>
    <property type="match status" value="1"/>
</dbReference>
<dbReference type="Gene3D" id="3.40.50.880">
    <property type="match status" value="1"/>
</dbReference>
<reference evidence="3" key="1">
    <citation type="journal article" date="2019" name="Int. J. Syst. Evol. Microbiol.">
        <title>The Global Catalogue of Microorganisms (GCM) 10K type strain sequencing project: providing services to taxonomists for standard genome sequencing and annotation.</title>
        <authorList>
            <consortium name="The Broad Institute Genomics Platform"/>
            <consortium name="The Broad Institute Genome Sequencing Center for Infectious Disease"/>
            <person name="Wu L."/>
            <person name="Ma J."/>
        </authorList>
    </citation>
    <scope>NUCLEOTIDE SEQUENCE [LARGE SCALE GENOMIC DNA]</scope>
    <source>
        <strain evidence="3">JCM 18204</strain>
    </source>
</reference>
<comment type="caution">
    <text evidence="2">The sequence shown here is derived from an EMBL/GenBank/DDBJ whole genome shotgun (WGS) entry which is preliminary data.</text>
</comment>
<dbReference type="InterPro" id="IPR052158">
    <property type="entry name" value="INH-QAR"/>
</dbReference>
<evidence type="ECO:0000313" key="2">
    <source>
        <dbReference type="EMBL" id="GAA4787853.1"/>
    </source>
</evidence>
<sequence length="237" mass="24714">MSSTRTLTVGFVLYPGCTLLDFAGATQIFAYTPGFQVVWIGQDLKTPIPTTESVTVNASATYADHPPLDIVFVPGGGSDGVGAAMQDKDLITWLNAVAADAQWVGSVCTGAFILAAAGLFDGCSVTTYWSARPVLAMFPRLEVVPGYPRWHIDDDNKRFSGGGISSSIDLALELVQTIAGTETANTSQLFVQYAPAPPVHAGDPTEASPELVISVTQSQADFTAGLVAATKAVLGQG</sequence>
<feature type="domain" description="DJ-1/PfpI" evidence="1">
    <location>
        <begin position="11"/>
        <end position="135"/>
    </location>
</feature>
<dbReference type="CDD" id="cd03139">
    <property type="entry name" value="GATase1_PfpI_2"/>
    <property type="match status" value="1"/>
</dbReference>
<dbReference type="EMBL" id="BAABJE010000002">
    <property type="protein sequence ID" value="GAA4787853.1"/>
    <property type="molecule type" value="Genomic_DNA"/>
</dbReference>
<dbReference type="InterPro" id="IPR002818">
    <property type="entry name" value="DJ-1/PfpI"/>
</dbReference>
<accession>A0ABP9B195</accession>